<feature type="region of interest" description="Disordered" evidence="1">
    <location>
        <begin position="207"/>
        <end position="233"/>
    </location>
</feature>
<feature type="region of interest" description="Disordered" evidence="1">
    <location>
        <begin position="260"/>
        <end position="281"/>
    </location>
</feature>
<feature type="compositionally biased region" description="Basic and acidic residues" evidence="1">
    <location>
        <begin position="38"/>
        <end position="50"/>
    </location>
</feature>
<dbReference type="AlphaFoldDB" id="A0AAJ8KLL4"/>
<organism evidence="2 3">
    <name type="scientific">Kwoniella dejecticola CBS 10117</name>
    <dbReference type="NCBI Taxonomy" id="1296121"/>
    <lineage>
        <taxon>Eukaryota</taxon>
        <taxon>Fungi</taxon>
        <taxon>Dikarya</taxon>
        <taxon>Basidiomycota</taxon>
        <taxon>Agaricomycotina</taxon>
        <taxon>Tremellomycetes</taxon>
        <taxon>Tremellales</taxon>
        <taxon>Cryptococcaceae</taxon>
        <taxon>Kwoniella</taxon>
    </lineage>
</organism>
<reference evidence="2" key="1">
    <citation type="submission" date="2013-07" db="EMBL/GenBank/DDBJ databases">
        <authorList>
            <consortium name="The Broad Institute Genome Sequencing Platform"/>
            <person name="Cuomo C."/>
            <person name="Litvintseva A."/>
            <person name="Chen Y."/>
            <person name="Heitman J."/>
            <person name="Sun S."/>
            <person name="Springer D."/>
            <person name="Dromer F."/>
            <person name="Young S.K."/>
            <person name="Zeng Q."/>
            <person name="Gargeya S."/>
            <person name="Fitzgerald M."/>
            <person name="Abouelleil A."/>
            <person name="Alvarado L."/>
            <person name="Berlin A.M."/>
            <person name="Chapman S.B."/>
            <person name="Dewar J."/>
            <person name="Goldberg J."/>
            <person name="Griggs A."/>
            <person name="Gujja S."/>
            <person name="Hansen M."/>
            <person name="Howarth C."/>
            <person name="Imamovic A."/>
            <person name="Larimer J."/>
            <person name="McCowan C."/>
            <person name="Murphy C."/>
            <person name="Pearson M."/>
            <person name="Priest M."/>
            <person name="Roberts A."/>
            <person name="Saif S."/>
            <person name="Shea T."/>
            <person name="Sykes S."/>
            <person name="Wortman J."/>
            <person name="Nusbaum C."/>
            <person name="Birren B."/>
        </authorList>
    </citation>
    <scope>NUCLEOTIDE SEQUENCE</scope>
    <source>
        <strain evidence="2">CBS 10117</strain>
    </source>
</reference>
<dbReference type="RefSeq" id="XP_065824587.1">
    <property type="nucleotide sequence ID" value="XM_065968515.1"/>
</dbReference>
<keyword evidence="3" id="KW-1185">Reference proteome</keyword>
<feature type="compositionally biased region" description="Basic residues" evidence="1">
    <location>
        <begin position="70"/>
        <end position="82"/>
    </location>
</feature>
<feature type="region of interest" description="Disordered" evidence="1">
    <location>
        <begin position="70"/>
        <end position="176"/>
    </location>
</feature>
<evidence type="ECO:0000256" key="1">
    <source>
        <dbReference type="SAM" id="MobiDB-lite"/>
    </source>
</evidence>
<dbReference type="EMBL" id="CP144531">
    <property type="protein sequence ID" value="WWC59717.1"/>
    <property type="molecule type" value="Genomic_DNA"/>
</dbReference>
<protein>
    <submittedName>
        <fullName evidence="2">Uncharacterized protein</fullName>
    </submittedName>
</protein>
<name>A0AAJ8KLL4_9TREE</name>
<accession>A0AAJ8KLL4</accession>
<feature type="region of interest" description="Disordered" evidence="1">
    <location>
        <begin position="1"/>
        <end position="53"/>
    </location>
</feature>
<sequence>MPIPTHLKPLPTPYEADGPVPAHRDNDHRQHHRHGHGHDHGAHGETHPLAHSEPLSPVHQAHLPQRHTHFEPHHHHQRHHSRGEREGKTRSRPQSPHRLEHEPHETVPMLQQEHHHGNHSHHHRSQPSADRSDPHVHHQANQQLHAEHPHAAQGEASHLSPPGSPRTPKSPTPLSKRLLWALTNKPTLSKTWEKRSYADQMKTAPMQLGNTSDRLSAHGHGKENSPMSLQECSSPRARPMSFYASPADIAAFRSLPFVEGYPHEGSHAHSAPNLPAPAART</sequence>
<evidence type="ECO:0000313" key="2">
    <source>
        <dbReference type="EMBL" id="WWC59717.1"/>
    </source>
</evidence>
<gene>
    <name evidence="2" type="ORF">I303_102279</name>
</gene>
<proteinExistence type="predicted"/>
<reference evidence="2" key="2">
    <citation type="submission" date="2024-02" db="EMBL/GenBank/DDBJ databases">
        <title>Comparative genomics of Cryptococcus and Kwoniella reveals pathogenesis evolution and contrasting modes of karyotype evolution via chromosome fusion or intercentromeric recombination.</title>
        <authorList>
            <person name="Coelho M.A."/>
            <person name="David-Palma M."/>
            <person name="Shea T."/>
            <person name="Bowers K."/>
            <person name="McGinley-Smith S."/>
            <person name="Mohammad A.W."/>
            <person name="Gnirke A."/>
            <person name="Yurkov A.M."/>
            <person name="Nowrousian M."/>
            <person name="Sun S."/>
            <person name="Cuomo C.A."/>
            <person name="Heitman J."/>
        </authorList>
    </citation>
    <scope>NUCLEOTIDE SEQUENCE</scope>
    <source>
        <strain evidence="2">CBS 10117</strain>
    </source>
</reference>
<feature type="compositionally biased region" description="Pro residues" evidence="1">
    <location>
        <begin position="162"/>
        <end position="171"/>
    </location>
</feature>
<feature type="compositionally biased region" description="Basic residues" evidence="1">
    <location>
        <begin position="116"/>
        <end position="125"/>
    </location>
</feature>
<dbReference type="KEGG" id="kdj:28965280"/>
<evidence type="ECO:0000313" key="3">
    <source>
        <dbReference type="Proteomes" id="UP000078595"/>
    </source>
</evidence>
<dbReference type="GeneID" id="28965280"/>
<dbReference type="Proteomes" id="UP000078595">
    <property type="component" value="Chromosome 2"/>
</dbReference>